<feature type="domain" description="START" evidence="3">
    <location>
        <begin position="1"/>
        <end position="198"/>
    </location>
</feature>
<feature type="compositionally biased region" description="Low complexity" evidence="2">
    <location>
        <begin position="209"/>
        <end position="223"/>
    </location>
</feature>
<dbReference type="Pfam" id="PF03364">
    <property type="entry name" value="Polyketide_cyc"/>
    <property type="match status" value="1"/>
</dbReference>
<feature type="region of interest" description="Disordered" evidence="2">
    <location>
        <begin position="198"/>
        <end position="223"/>
    </location>
</feature>
<evidence type="ECO:0000256" key="1">
    <source>
        <dbReference type="ARBA" id="ARBA00008918"/>
    </source>
</evidence>
<evidence type="ECO:0000313" key="5">
    <source>
        <dbReference type="Proteomes" id="UP000249061"/>
    </source>
</evidence>
<dbReference type="Gene3D" id="3.30.530.20">
    <property type="match status" value="1"/>
</dbReference>
<dbReference type="GO" id="GO:0008289">
    <property type="term" value="F:lipid binding"/>
    <property type="evidence" value="ECO:0007669"/>
    <property type="project" value="InterPro"/>
</dbReference>
<protein>
    <recommendedName>
        <fullName evidence="3">START domain-containing protein</fullName>
    </recommendedName>
</protein>
<accession>A0A2W5TYH1</accession>
<dbReference type="InterPro" id="IPR023393">
    <property type="entry name" value="START-like_dom_sf"/>
</dbReference>
<gene>
    <name evidence="4" type="ORF">DI536_03310</name>
</gene>
<reference evidence="4 5" key="1">
    <citation type="submission" date="2017-08" db="EMBL/GenBank/DDBJ databases">
        <title>Infants hospitalized years apart are colonized by the same room-sourced microbial strains.</title>
        <authorList>
            <person name="Brooks B."/>
            <person name="Olm M.R."/>
            <person name="Firek B.A."/>
            <person name="Baker R."/>
            <person name="Thomas B.C."/>
            <person name="Morowitz M.J."/>
            <person name="Banfield J.F."/>
        </authorList>
    </citation>
    <scope>NUCLEOTIDE SEQUENCE [LARGE SCALE GENOMIC DNA]</scope>
    <source>
        <strain evidence="4">S2_003_000_R2_14</strain>
    </source>
</reference>
<dbReference type="EMBL" id="QFQP01000002">
    <property type="protein sequence ID" value="PZR17366.1"/>
    <property type="molecule type" value="Genomic_DNA"/>
</dbReference>
<evidence type="ECO:0000259" key="3">
    <source>
        <dbReference type="PROSITE" id="PS50848"/>
    </source>
</evidence>
<dbReference type="AlphaFoldDB" id="A0A2W5TYH1"/>
<dbReference type="InterPro" id="IPR005031">
    <property type="entry name" value="COQ10_START"/>
</dbReference>
<dbReference type="SUPFAM" id="SSF55961">
    <property type="entry name" value="Bet v1-like"/>
    <property type="match status" value="1"/>
</dbReference>
<proteinExistence type="inferred from homology"/>
<name>A0A2W5TYH1_9BACT</name>
<comment type="similarity">
    <text evidence="1">Belongs to the ribosome association toxin RatA family.</text>
</comment>
<sequence length="223" mass="23998">MLVAALVTSLVLGADDWETVVKGPIVVKNRAIAGTSVKEVWAEGEMNAPARQVEDVLTDIASLTSFMPFMKDAHVIGEPNDDGSLNVYTLIDLPLVGKRDYLQKLSFPSRLERDGHFRAEWLPQPEFAPKVEGVIRITNNAGHWLVTPLDEGKRCRVEYQFTVDPGGVIPAFIANIGNQKGVADTYAAVQKEANRRAALSAERGASKSPAAAAPDAGAPLPTP</sequence>
<comment type="caution">
    <text evidence="4">The sequence shown here is derived from an EMBL/GenBank/DDBJ whole genome shotgun (WGS) entry which is preliminary data.</text>
</comment>
<evidence type="ECO:0000313" key="4">
    <source>
        <dbReference type="EMBL" id="PZR17366.1"/>
    </source>
</evidence>
<dbReference type="PROSITE" id="PS50848">
    <property type="entry name" value="START"/>
    <property type="match status" value="1"/>
</dbReference>
<evidence type="ECO:0000256" key="2">
    <source>
        <dbReference type="SAM" id="MobiDB-lite"/>
    </source>
</evidence>
<dbReference type="InterPro" id="IPR002913">
    <property type="entry name" value="START_lipid-bd_dom"/>
</dbReference>
<organism evidence="4 5">
    <name type="scientific">Archangium gephyra</name>
    <dbReference type="NCBI Taxonomy" id="48"/>
    <lineage>
        <taxon>Bacteria</taxon>
        <taxon>Pseudomonadati</taxon>
        <taxon>Myxococcota</taxon>
        <taxon>Myxococcia</taxon>
        <taxon>Myxococcales</taxon>
        <taxon>Cystobacterineae</taxon>
        <taxon>Archangiaceae</taxon>
        <taxon>Archangium</taxon>
    </lineage>
</organism>
<dbReference type="Proteomes" id="UP000249061">
    <property type="component" value="Unassembled WGS sequence"/>
</dbReference>